<dbReference type="Proteomes" id="UP000321917">
    <property type="component" value="Unassembled WGS sequence"/>
</dbReference>
<dbReference type="Proteomes" id="UP000321525">
    <property type="component" value="Unassembled WGS sequence"/>
</dbReference>
<accession>A0A5C6Q9B4</accession>
<evidence type="ECO:0000313" key="3">
    <source>
        <dbReference type="Proteomes" id="UP000321525"/>
    </source>
</evidence>
<dbReference type="RefSeq" id="WP_146799519.1">
    <property type="nucleotide sequence ID" value="NZ_VOLP01000012.1"/>
</dbReference>
<keyword evidence="3" id="KW-1185">Reference proteome</keyword>
<gene>
    <name evidence="1" type="ORF">ESZ26_10175</name>
    <name evidence="2" type="ORF">ESZ27_12265</name>
</gene>
<evidence type="ECO:0000313" key="1">
    <source>
        <dbReference type="EMBL" id="TWX59324.1"/>
    </source>
</evidence>
<comment type="caution">
    <text evidence="2">The sequence shown here is derived from an EMBL/GenBank/DDBJ whole genome shotgun (WGS) entry which is preliminary data.</text>
</comment>
<reference evidence="2 4" key="1">
    <citation type="submission" date="2019-07" db="EMBL/GenBank/DDBJ databases">
        <title>Genomes of sea-ice associated Colwellia species.</title>
        <authorList>
            <person name="Bowman J.P."/>
        </authorList>
    </citation>
    <scope>NUCLEOTIDE SEQUENCE [LARGE SCALE GENOMIC DNA]</scope>
    <source>
        <strain evidence="1 3">ACAM 607</strain>
        <strain evidence="2 4">IC036</strain>
    </source>
</reference>
<sequence length="1583" mass="177280">MFTVSKYTEKEYKISTNKLTLGNLTVSGDCLLEAMLSLLRIRTTNKTICYQLKNALHLAIAGLDSLHMKNLLLEPSQNVSVNDVIAGYKVFERRLVLESCIDKSKASISSAFRSLLSDTNFRLSDGTLIGQCGFVSSIRRKVGPLTLAPCYSNDIQALRIRGDNTTKAYVIFDPDALPGLMQSGGLLDLSLQQASKFSQQEPLQKTGPQHLLLALQTVTKSTNATDIKKVLNSQPGVLNAIDVLKGFTQLEDILQSANIKLARSKSAKLRSVLELGGKTLDGIKVSACEFSTRFLVGDKIRSSDEQMLPMGAIPLFSKKCRGDKICHYIEGNCRPTDADAILNTALTNLSLHSEKHPLPYPAPLNIRNALSALFGKSYIKDRCSFLFAHSGKLITDKKLSQEATAAHEIIDRLESPTSLAHAIFSMLSQHSDLGERAITAHKKTIFRKHLDKRERVAKKVITAVCLSAEERENTATHATTKEGAIVHPHAPEIQVFLKTGGLLEMCFINTKWDVFHKESQSTEPYHSRTAVSKALRFLTQQVNIPYIQVLLTSPPSQITPRDLYQAYKEVESVLIVNATSANLSRALRGFIRRNAGEISRGHQVNCFSYRTRFVTQDLSRTLPCTPKAHFTLQKVNMSKFEYLPFDNDILSGLMRPGTLLSECLLASESTPMNYSSACNIYDILEYISHSNATSLKFFLNTKRGDITKAMVIDALIEFETLLSHQKNLARPNQNSTMFRVFLARWAGPIAGASSIHKIPFQTRFDASGKVKCISPFTLSGIDSAGQQSTVKFDTYRAPNLFKKQGLLAKSLLTARKLSKAKPLPIAQVQQWSALVEHFINKQNIECGVGMTSLLSSKLSETDRRKLVKGLKAIENLIELRDTGIHDTDFHAILSLLSLSGEKTSEGRLLSEIRFTCRFSPTPTMTVIQFNVKDKRNGKNSTGIYDFDITDIEWWVPANGMLIVAIQRAAKESLTAPLFRSRINTISNTIKILYNALNNPVVSIEEYKSNQALRNLLTSPASHLRKRDVILGLKQLEDILEQIPTKKNRHSESFRYLLSVYGDSISNGLSISQCKFKSRFSANEEQGHSELIIPVGKNGKPLKPPIIQRHVSTKQLKEKINEYYQKPIDAITDACRGELALYYRLLDEINPLVERSDDGSFSYPIPEPVRKFAGLAAVREITSFKAAKKIIEQFSRKNVLAAFLQLRADTPMVQVVHCPGKSLLIGSEFNCWFKASPTAMAPLFWTPFLLPRQILLICFIRIMIHTTWNKDVIASLTHENLPYPLPAGRFFIQGYKDKVGKSTKHVEVTPAQSSVKEAIELLGKHHANMVKLGMTPQTIWETPHSDSLSFLNASTLDAFRERYDLPKFTIEQLAKHMIKVREGVDGDIRRSQEERNHTGVKTTAGYVDHPLSRAFHDANNAEFQRRLETMVQVRYGGVKSLPEFGLSKGNIDLKLLENPSQPTDIPSWFILPDGSTCKDIWAAVDKASKSQRLCGGRKCHSGDGCPYNTVIIGPEEFANTLRKQRWFIERCDSLMLKHTREYFDEYIAPEMRFVFGLSRYVEAAEPEFYQQAEQLLNATQGGDE</sequence>
<name>A0A5C6Q9B4_9GAMM</name>
<organism evidence="2 4">
    <name type="scientific">Colwellia hornerae</name>
    <dbReference type="NCBI Taxonomy" id="89402"/>
    <lineage>
        <taxon>Bacteria</taxon>
        <taxon>Pseudomonadati</taxon>
        <taxon>Pseudomonadota</taxon>
        <taxon>Gammaproteobacteria</taxon>
        <taxon>Alteromonadales</taxon>
        <taxon>Colwelliaceae</taxon>
        <taxon>Colwellia</taxon>
    </lineage>
</organism>
<proteinExistence type="predicted"/>
<protein>
    <submittedName>
        <fullName evidence="2">Uncharacterized protein</fullName>
    </submittedName>
</protein>
<dbReference type="EMBL" id="VOLR01000012">
    <property type="protein sequence ID" value="TWX59324.1"/>
    <property type="molecule type" value="Genomic_DNA"/>
</dbReference>
<dbReference type="EMBL" id="VOLQ01000023">
    <property type="protein sequence ID" value="TWX65449.1"/>
    <property type="molecule type" value="Genomic_DNA"/>
</dbReference>
<dbReference type="OrthoDB" id="6402056at2"/>
<evidence type="ECO:0000313" key="4">
    <source>
        <dbReference type="Proteomes" id="UP000321917"/>
    </source>
</evidence>
<evidence type="ECO:0000313" key="2">
    <source>
        <dbReference type="EMBL" id="TWX65449.1"/>
    </source>
</evidence>